<proteinExistence type="predicted"/>
<comment type="caution">
    <text evidence="2">The sequence shown here is derived from an EMBL/GenBank/DDBJ whole genome shotgun (WGS) entry which is preliminary data.</text>
</comment>
<dbReference type="AlphaFoldDB" id="A0A561VAD6"/>
<feature type="domain" description="Transcription regulator PadR N-terminal" evidence="1">
    <location>
        <begin position="1"/>
        <end position="75"/>
    </location>
</feature>
<dbReference type="InterPro" id="IPR005149">
    <property type="entry name" value="Tscrpt_reg_PadR_N"/>
</dbReference>
<keyword evidence="3" id="KW-1185">Reference proteome</keyword>
<evidence type="ECO:0000259" key="1">
    <source>
        <dbReference type="Pfam" id="PF03551"/>
    </source>
</evidence>
<dbReference type="Gene3D" id="1.10.10.10">
    <property type="entry name" value="Winged helix-like DNA-binding domain superfamily/Winged helix DNA-binding domain"/>
    <property type="match status" value="1"/>
</dbReference>
<dbReference type="Proteomes" id="UP000316184">
    <property type="component" value="Unassembled WGS sequence"/>
</dbReference>
<dbReference type="InterPro" id="IPR036390">
    <property type="entry name" value="WH_DNA-bd_sf"/>
</dbReference>
<protein>
    <submittedName>
        <fullName evidence="2">DNA-binding PadR family transcriptional regulator</fullName>
    </submittedName>
</protein>
<dbReference type="SUPFAM" id="SSF46785">
    <property type="entry name" value="Winged helix' DNA-binding domain"/>
    <property type="match status" value="1"/>
</dbReference>
<evidence type="ECO:0000313" key="2">
    <source>
        <dbReference type="EMBL" id="TWG08588.1"/>
    </source>
</evidence>
<accession>A0A561VAD6</accession>
<dbReference type="Pfam" id="PF03551">
    <property type="entry name" value="PadR"/>
    <property type="match status" value="1"/>
</dbReference>
<dbReference type="EMBL" id="VIWX01000001">
    <property type="protein sequence ID" value="TWG08588.1"/>
    <property type="molecule type" value="Genomic_DNA"/>
</dbReference>
<reference evidence="2 3" key="1">
    <citation type="submission" date="2019-06" db="EMBL/GenBank/DDBJ databases">
        <title>Sequencing the genomes of 1000 actinobacteria strains.</title>
        <authorList>
            <person name="Klenk H.-P."/>
        </authorList>
    </citation>
    <scope>NUCLEOTIDE SEQUENCE [LARGE SCALE GENOMIC DNA]</scope>
    <source>
        <strain evidence="2 3">DSM 46699</strain>
    </source>
</reference>
<keyword evidence="2" id="KW-0238">DNA-binding</keyword>
<evidence type="ECO:0000313" key="3">
    <source>
        <dbReference type="Proteomes" id="UP000316184"/>
    </source>
</evidence>
<dbReference type="InterPro" id="IPR036388">
    <property type="entry name" value="WH-like_DNA-bd_sf"/>
</dbReference>
<organism evidence="2 3">
    <name type="scientific">Saccharopolyspora dendranthemae</name>
    <dbReference type="NCBI Taxonomy" id="1181886"/>
    <lineage>
        <taxon>Bacteria</taxon>
        <taxon>Bacillati</taxon>
        <taxon>Actinomycetota</taxon>
        <taxon>Actinomycetes</taxon>
        <taxon>Pseudonocardiales</taxon>
        <taxon>Pseudonocardiaceae</taxon>
        <taxon>Saccharopolyspora</taxon>
    </lineage>
</organism>
<name>A0A561VAD6_9PSEU</name>
<gene>
    <name evidence="2" type="ORF">FHU35_111207</name>
</gene>
<sequence length="176" mass="19284">MLALLRERSRHGFAIAALTGADGPLGRVWRIPRPVIYRALGRVESAGQIEPLAVESGSGPQRTVYALTDGGRDAVDAWLERPSEHVRQLRSDLLMKLALLDRRGLDATALLRAQRDVLEPIVTAIGDEREQEEGFDSVLLAWRHANAGSALRFVDDLIAESGSQAGRARRRAQDGD</sequence>
<dbReference type="GO" id="GO:0003677">
    <property type="term" value="F:DNA binding"/>
    <property type="evidence" value="ECO:0007669"/>
    <property type="project" value="UniProtKB-KW"/>
</dbReference>